<dbReference type="Pfam" id="PF01590">
    <property type="entry name" value="GAF"/>
    <property type="match status" value="1"/>
</dbReference>
<dbReference type="PROSITE" id="PS50109">
    <property type="entry name" value="HIS_KIN"/>
    <property type="match status" value="1"/>
</dbReference>
<dbReference type="SMART" id="SM00387">
    <property type="entry name" value="HATPase_c"/>
    <property type="match status" value="1"/>
</dbReference>
<reference evidence="7 8" key="1">
    <citation type="submission" date="2016-10" db="EMBL/GenBank/DDBJ databases">
        <authorList>
            <person name="de Groot N.N."/>
        </authorList>
    </citation>
    <scope>NUCLEOTIDE SEQUENCE [LARGE SCALE GENOMIC DNA]</scope>
    <source>
        <strain evidence="7 8">DSM 23553</strain>
    </source>
</reference>
<evidence type="ECO:0000259" key="6">
    <source>
        <dbReference type="PROSITE" id="PS50109"/>
    </source>
</evidence>
<dbReference type="EC" id="2.7.13.3" evidence="2"/>
<protein>
    <recommendedName>
        <fullName evidence="2">histidine kinase</fullName>
        <ecNumber evidence="2">2.7.13.3</ecNumber>
    </recommendedName>
</protein>
<keyword evidence="4" id="KW-0808">Transferase</keyword>
<name>A0A1H5LBP5_9FLAO</name>
<dbReference type="InterPro" id="IPR003594">
    <property type="entry name" value="HATPase_dom"/>
</dbReference>
<dbReference type="FunFam" id="3.30.565.10:FF:000006">
    <property type="entry name" value="Sensor histidine kinase WalK"/>
    <property type="match status" value="1"/>
</dbReference>
<evidence type="ECO:0000256" key="1">
    <source>
        <dbReference type="ARBA" id="ARBA00000085"/>
    </source>
</evidence>
<dbReference type="CDD" id="cd00082">
    <property type="entry name" value="HisKA"/>
    <property type="match status" value="1"/>
</dbReference>
<dbReference type="Proteomes" id="UP000199448">
    <property type="component" value="Unassembled WGS sequence"/>
</dbReference>
<evidence type="ECO:0000256" key="2">
    <source>
        <dbReference type="ARBA" id="ARBA00012438"/>
    </source>
</evidence>
<dbReference type="Gene3D" id="1.10.287.130">
    <property type="match status" value="1"/>
</dbReference>
<dbReference type="InterPro" id="IPR003661">
    <property type="entry name" value="HisK_dim/P_dom"/>
</dbReference>
<evidence type="ECO:0000313" key="8">
    <source>
        <dbReference type="Proteomes" id="UP000199448"/>
    </source>
</evidence>
<comment type="catalytic activity">
    <reaction evidence="1">
        <text>ATP + protein L-histidine = ADP + protein N-phospho-L-histidine.</text>
        <dbReference type="EC" id="2.7.13.3"/>
    </reaction>
</comment>
<dbReference type="InterPro" id="IPR005467">
    <property type="entry name" value="His_kinase_dom"/>
</dbReference>
<keyword evidence="5 7" id="KW-0418">Kinase</keyword>
<dbReference type="InterPro" id="IPR036890">
    <property type="entry name" value="HATPase_C_sf"/>
</dbReference>
<evidence type="ECO:0000313" key="7">
    <source>
        <dbReference type="EMBL" id="SEE73658.1"/>
    </source>
</evidence>
<dbReference type="Gene3D" id="3.30.565.10">
    <property type="entry name" value="Histidine kinase-like ATPase, C-terminal domain"/>
    <property type="match status" value="1"/>
</dbReference>
<gene>
    <name evidence="7" type="ORF">SAMN04488034_102192</name>
</gene>
<keyword evidence="3" id="KW-0597">Phosphoprotein</keyword>
<dbReference type="SMART" id="SM00065">
    <property type="entry name" value="GAF"/>
    <property type="match status" value="1"/>
</dbReference>
<dbReference type="SMART" id="SM00388">
    <property type="entry name" value="HisKA"/>
    <property type="match status" value="1"/>
</dbReference>
<dbReference type="CDD" id="cd00075">
    <property type="entry name" value="HATPase"/>
    <property type="match status" value="1"/>
</dbReference>
<evidence type="ECO:0000256" key="5">
    <source>
        <dbReference type="ARBA" id="ARBA00022777"/>
    </source>
</evidence>
<dbReference type="GO" id="GO:0000155">
    <property type="term" value="F:phosphorelay sensor kinase activity"/>
    <property type="evidence" value="ECO:0007669"/>
    <property type="project" value="InterPro"/>
</dbReference>
<dbReference type="SUPFAM" id="SSF55874">
    <property type="entry name" value="ATPase domain of HSP90 chaperone/DNA topoisomerase II/histidine kinase"/>
    <property type="match status" value="1"/>
</dbReference>
<dbReference type="InterPro" id="IPR029016">
    <property type="entry name" value="GAF-like_dom_sf"/>
</dbReference>
<dbReference type="OrthoDB" id="9811889at2"/>
<keyword evidence="8" id="KW-1185">Reference proteome</keyword>
<evidence type="ECO:0000256" key="3">
    <source>
        <dbReference type="ARBA" id="ARBA00022553"/>
    </source>
</evidence>
<dbReference type="InterPro" id="IPR004358">
    <property type="entry name" value="Sig_transdc_His_kin-like_C"/>
</dbReference>
<accession>A0A1H5LBP5</accession>
<proteinExistence type="predicted"/>
<dbReference type="SUPFAM" id="SSF47384">
    <property type="entry name" value="Homodimeric domain of signal transducing histidine kinase"/>
    <property type="match status" value="1"/>
</dbReference>
<dbReference type="AlphaFoldDB" id="A0A1H5LBP5"/>
<dbReference type="InterPro" id="IPR003018">
    <property type="entry name" value="GAF"/>
</dbReference>
<dbReference type="Pfam" id="PF02518">
    <property type="entry name" value="HATPase_c"/>
    <property type="match status" value="1"/>
</dbReference>
<dbReference type="Pfam" id="PF00512">
    <property type="entry name" value="HisKA"/>
    <property type="match status" value="1"/>
</dbReference>
<dbReference type="SUPFAM" id="SSF55781">
    <property type="entry name" value="GAF domain-like"/>
    <property type="match status" value="1"/>
</dbReference>
<dbReference type="PRINTS" id="PR00344">
    <property type="entry name" value="BCTRLSENSOR"/>
</dbReference>
<dbReference type="PANTHER" id="PTHR43102:SF2">
    <property type="entry name" value="GAF DOMAIN-CONTAINING PROTEIN"/>
    <property type="match status" value="1"/>
</dbReference>
<dbReference type="STRING" id="390640.SAMN04488034_102192"/>
<feature type="domain" description="Histidine kinase" evidence="6">
    <location>
        <begin position="180"/>
        <end position="397"/>
    </location>
</feature>
<evidence type="ECO:0000256" key="4">
    <source>
        <dbReference type="ARBA" id="ARBA00022679"/>
    </source>
</evidence>
<sequence length="400" mass="43769">MMNPKITGSTKEETARIELLNKYCVLDTPPDGSFDGITKLAAKLLKVPISIISLVDVDRIWFKSKHGLEVSEIPRDPGLCASAILGDDIYIVEDARKDPRTLANPLVAGEMGLQFYFAVPLRTKEGYKLGTLCVIDKEPRKVSSEEKEILKSLAELVMNQIELQLEARCAVQHHYKVLNTAAHELKNPVSIMPLLAELIMENKENPAAIDDISKQIKDAGRRMADTINSLIESAIEDSDSMQLRLGMVEISEVIRGVVDANMAPARKKGQELNLKAGKTCRVYADLKRITEVVDNLVNNAIKFSGANDRIKVSLQKKGKKAVIKVADSGPGLTRDDLKNLFRKFTSLSAEPTGGESSTGLGLFIAREVVQAHGGTISAESEGKGKGSCFTIQLPLTEEEE</sequence>
<dbReference type="RefSeq" id="WP_093112530.1">
    <property type="nucleotide sequence ID" value="NZ_FNGG01000002.1"/>
</dbReference>
<organism evidence="7 8">
    <name type="scientific">Salinimicrobium catena</name>
    <dbReference type="NCBI Taxonomy" id="390640"/>
    <lineage>
        <taxon>Bacteria</taxon>
        <taxon>Pseudomonadati</taxon>
        <taxon>Bacteroidota</taxon>
        <taxon>Flavobacteriia</taxon>
        <taxon>Flavobacteriales</taxon>
        <taxon>Flavobacteriaceae</taxon>
        <taxon>Salinimicrobium</taxon>
    </lineage>
</organism>
<dbReference type="InterPro" id="IPR036097">
    <property type="entry name" value="HisK_dim/P_sf"/>
</dbReference>
<dbReference type="PANTHER" id="PTHR43102">
    <property type="entry name" value="SLR1143 PROTEIN"/>
    <property type="match status" value="1"/>
</dbReference>
<dbReference type="EMBL" id="FNUG01000002">
    <property type="protein sequence ID" value="SEE73658.1"/>
    <property type="molecule type" value="Genomic_DNA"/>
</dbReference>
<dbReference type="Gene3D" id="3.30.450.40">
    <property type="match status" value="1"/>
</dbReference>